<protein>
    <recommendedName>
        <fullName evidence="3">Sortilin N-terminal domain-containing protein</fullName>
    </recommendedName>
</protein>
<evidence type="ECO:0000259" key="3">
    <source>
        <dbReference type="Pfam" id="PF15902"/>
    </source>
</evidence>
<dbReference type="AlphaFoldDB" id="A0A381YS95"/>
<feature type="domain" description="Sortilin N-terminal" evidence="3">
    <location>
        <begin position="30"/>
        <end position="152"/>
    </location>
</feature>
<feature type="region of interest" description="Disordered" evidence="2">
    <location>
        <begin position="239"/>
        <end position="258"/>
    </location>
</feature>
<dbReference type="PANTHER" id="PTHR43739">
    <property type="entry name" value="XYLOGLUCANASE (EUROFUNG)"/>
    <property type="match status" value="1"/>
</dbReference>
<dbReference type="Pfam" id="PF15902">
    <property type="entry name" value="Sortilin-Vps10"/>
    <property type="match status" value="1"/>
</dbReference>
<accession>A0A381YS95</accession>
<dbReference type="InterPro" id="IPR036278">
    <property type="entry name" value="Sialidase_sf"/>
</dbReference>
<proteinExistence type="predicted"/>
<organism evidence="4">
    <name type="scientific">marine metagenome</name>
    <dbReference type="NCBI Taxonomy" id="408172"/>
    <lineage>
        <taxon>unclassified sequences</taxon>
        <taxon>metagenomes</taxon>
        <taxon>ecological metagenomes</taxon>
    </lineage>
</organism>
<evidence type="ECO:0000256" key="1">
    <source>
        <dbReference type="ARBA" id="ARBA00022737"/>
    </source>
</evidence>
<name>A0A381YS95_9ZZZZ</name>
<evidence type="ECO:0000256" key="2">
    <source>
        <dbReference type="SAM" id="MobiDB-lite"/>
    </source>
</evidence>
<keyword evidence="1" id="KW-0677">Repeat</keyword>
<dbReference type="SUPFAM" id="SSF50939">
    <property type="entry name" value="Sialidases"/>
    <property type="match status" value="1"/>
</dbReference>
<dbReference type="InterPro" id="IPR031778">
    <property type="entry name" value="Sortilin_N"/>
</dbReference>
<dbReference type="Gene3D" id="2.60.40.4070">
    <property type="match status" value="1"/>
</dbReference>
<dbReference type="PANTHER" id="PTHR43739:SF5">
    <property type="entry name" value="EXO-ALPHA-SIALIDASE"/>
    <property type="match status" value="1"/>
</dbReference>
<reference evidence="4" key="1">
    <citation type="submission" date="2018-05" db="EMBL/GenBank/DDBJ databases">
        <authorList>
            <person name="Lanie J.A."/>
            <person name="Ng W.-L."/>
            <person name="Kazmierczak K.M."/>
            <person name="Andrzejewski T.M."/>
            <person name="Davidsen T.M."/>
            <person name="Wayne K.J."/>
            <person name="Tettelin H."/>
            <person name="Glass J.I."/>
            <person name="Rusch D."/>
            <person name="Podicherti R."/>
            <person name="Tsui H.-C.T."/>
            <person name="Winkler M.E."/>
        </authorList>
    </citation>
    <scope>NUCLEOTIDE SEQUENCE</scope>
</reference>
<dbReference type="InterPro" id="IPR015943">
    <property type="entry name" value="WD40/YVTN_repeat-like_dom_sf"/>
</dbReference>
<dbReference type="CDD" id="cd15482">
    <property type="entry name" value="Sialidase_non-viral"/>
    <property type="match status" value="1"/>
</dbReference>
<dbReference type="Gene3D" id="2.130.10.10">
    <property type="entry name" value="YVTN repeat-like/Quinoprotein amine dehydrogenase"/>
    <property type="match status" value="5"/>
</dbReference>
<dbReference type="GO" id="GO:0010411">
    <property type="term" value="P:xyloglucan metabolic process"/>
    <property type="evidence" value="ECO:0007669"/>
    <property type="project" value="TreeGrafter"/>
</dbReference>
<dbReference type="SUPFAM" id="SSF110296">
    <property type="entry name" value="Oligoxyloglucan reducing end-specific cellobiohydrolase"/>
    <property type="match status" value="2"/>
</dbReference>
<dbReference type="EMBL" id="UINC01018833">
    <property type="protein sequence ID" value="SVA79403.1"/>
    <property type="molecule type" value="Genomic_DNA"/>
</dbReference>
<feature type="region of interest" description="Disordered" evidence="2">
    <location>
        <begin position="694"/>
        <end position="763"/>
    </location>
</feature>
<sequence length="1027" mass="111948">MAVDPVNTNVIWAGTGETFIRSNVLTGNGIYKSVDGGDTWQQLGLEKTGRIGRIVVDPLDPDTVFVAAMGHAYGPQQERGVYRTQDGGKRWEQVLFVDNDTGAADVVMDPNNPNILFAGMWPLLIRTWGRTSGGPGGSLWMSTDGGDTWKNLTGIRGLPAGPYGKIGLGMTAADSDRVYALIELSSNGLIAPVDPGHGTLYRSDNGGDSWRMVSANHDLMQRPLYYTRLAVAPDDPDELHTMSTRHSHSIDGGSTWSGGGAGGDNHDMWIDPIIPNRLVVGNDGGVSISTTRGESWARPRMPIAQVYHVFVDDKIPYNVMGNRQDGPSTFGPSNSRTGGNIPIGEWHSVGGCESGFAVPAGDHTIWSGCYDGILDVYDTRTGHSRNVSPWPDNPEGWSAGQLRYRFQWTFPIHVSPHDPNKVFVGSQVVHKTTNQGLTWDVISPDLSTGDPSLVLKTGGLTFDDTSPTYAAVLFAIAESPLQEDLIWAGTNDGMVQVTRDGGNNWTNVSANMPELPALSTVSNIEPSNHATGTAYVAIDTHQIGIFEPFLYKTTDFGSSWTRIDGHSGTPEMGVGLDYEATVNPGGIPAGPLAYTHVIREDPHTPGLLFAGTANAVYVSFDDGDTWESLQSTLPHAPVHWLTIQPHFNDLVIGTYGRGFWIMDDITPLQQMTEVIRSSGIHLFEPRDAYRFHSVGSPMSGQDPAAGRNPNPGASISYWLSKEMSGAADQGEVDEPGETQEMGIPGNTGTLNEEMGPSGGRNRRTRVTIEILNDNGEVVRTIRNAPARPGLNRTYWNMRYESSARAVMRTKPLGHPHVELNENGTRNPGDGRPITPMAPPGIYTLQLKVNNEPPQEQPLTLLMDPASMGSEAEINEQLQMMLELRDNQNDIAGMLNEAEIVRSQLYELRTLLRNHDDFSEINNQITALDEKIIGLEMNLTDLRLVGGQDTLRYPRQLYAKIASLSGYISGHDFAPAEAHRTVHEMYKENIGTYMTQMKGIREGDLAAFNRMLQEKGIGTVITGKEGGN</sequence>
<evidence type="ECO:0000313" key="4">
    <source>
        <dbReference type="EMBL" id="SVA79403.1"/>
    </source>
</evidence>
<gene>
    <name evidence="4" type="ORF">METZ01_LOCUS132257</name>
</gene>
<dbReference type="InterPro" id="IPR052025">
    <property type="entry name" value="Xyloglucanase_GH74"/>
</dbReference>